<dbReference type="Gene3D" id="3.30.200.20">
    <property type="entry name" value="Phosphorylase Kinase, domain 1"/>
    <property type="match status" value="1"/>
</dbReference>
<dbReference type="InterPro" id="IPR011992">
    <property type="entry name" value="EF-hand-dom_pair"/>
</dbReference>
<dbReference type="InterPro" id="IPR008271">
    <property type="entry name" value="Ser/Thr_kinase_AS"/>
</dbReference>
<dbReference type="SUPFAM" id="SSF47473">
    <property type="entry name" value="EF-hand"/>
    <property type="match status" value="1"/>
</dbReference>
<evidence type="ECO:0000256" key="8">
    <source>
        <dbReference type="ARBA" id="ARBA00022741"/>
    </source>
</evidence>
<dbReference type="SMART" id="SM00054">
    <property type="entry name" value="EFh"/>
    <property type="match status" value="4"/>
</dbReference>
<evidence type="ECO:0000256" key="16">
    <source>
        <dbReference type="RuleBase" id="RU000304"/>
    </source>
</evidence>
<dbReference type="Gene3D" id="1.10.510.10">
    <property type="entry name" value="Transferase(Phosphotransferase) domain 1"/>
    <property type="match status" value="1"/>
</dbReference>
<keyword evidence="10" id="KW-0106">Calcium</keyword>
<dbReference type="Pfam" id="PF13499">
    <property type="entry name" value="EF-hand_7"/>
    <property type="match status" value="2"/>
</dbReference>
<dbReference type="EMBL" id="CAJZBQ010000008">
    <property type="protein sequence ID" value="CAG9312657.1"/>
    <property type="molecule type" value="Genomic_DNA"/>
</dbReference>
<comment type="catalytic activity">
    <reaction evidence="13">
        <text>L-threonyl-[protein] + ATP = O-phospho-L-threonyl-[protein] + ADP + H(+)</text>
        <dbReference type="Rhea" id="RHEA:46608"/>
        <dbReference type="Rhea" id="RHEA-COMP:11060"/>
        <dbReference type="Rhea" id="RHEA-COMP:11605"/>
        <dbReference type="ChEBI" id="CHEBI:15378"/>
        <dbReference type="ChEBI" id="CHEBI:30013"/>
        <dbReference type="ChEBI" id="CHEBI:30616"/>
        <dbReference type="ChEBI" id="CHEBI:61977"/>
        <dbReference type="ChEBI" id="CHEBI:456216"/>
        <dbReference type="EC" id="2.7.11.1"/>
    </reaction>
</comment>
<feature type="domain" description="EF-hand" evidence="18">
    <location>
        <begin position="464"/>
        <end position="492"/>
    </location>
</feature>
<proteinExistence type="inferred from homology"/>
<comment type="similarity">
    <text evidence="12">Belongs to the protein kinase superfamily. Ser/Thr protein kinase family. CDPK subfamily.</text>
</comment>
<dbReference type="InterPro" id="IPR018247">
    <property type="entry name" value="EF_Hand_1_Ca_BS"/>
</dbReference>
<dbReference type="PROSITE" id="PS00108">
    <property type="entry name" value="PROTEIN_KINASE_ST"/>
    <property type="match status" value="1"/>
</dbReference>
<dbReference type="FunFam" id="3.30.200.20:FF:000315">
    <property type="entry name" value="Calcium-dependent protein kinase 3"/>
    <property type="match status" value="1"/>
</dbReference>
<evidence type="ECO:0000313" key="19">
    <source>
        <dbReference type="EMBL" id="CAG9312657.1"/>
    </source>
</evidence>
<name>A0AAU9IGQ0_9CILI</name>
<evidence type="ECO:0000256" key="5">
    <source>
        <dbReference type="ARBA" id="ARBA00022679"/>
    </source>
</evidence>
<reference evidence="19" key="1">
    <citation type="submission" date="2021-09" db="EMBL/GenBank/DDBJ databases">
        <authorList>
            <consortium name="AG Swart"/>
            <person name="Singh M."/>
            <person name="Singh A."/>
            <person name="Seah K."/>
            <person name="Emmerich C."/>
        </authorList>
    </citation>
    <scope>NUCLEOTIDE SEQUENCE</scope>
    <source>
        <strain evidence="19">ATCC30299</strain>
    </source>
</reference>
<dbReference type="Pfam" id="PF00069">
    <property type="entry name" value="Pkinase"/>
    <property type="match status" value="1"/>
</dbReference>
<organism evidence="19 20">
    <name type="scientific">Blepharisma stoltei</name>
    <dbReference type="NCBI Taxonomy" id="1481888"/>
    <lineage>
        <taxon>Eukaryota</taxon>
        <taxon>Sar</taxon>
        <taxon>Alveolata</taxon>
        <taxon>Ciliophora</taxon>
        <taxon>Postciliodesmatophora</taxon>
        <taxon>Heterotrichea</taxon>
        <taxon>Heterotrichida</taxon>
        <taxon>Blepharismidae</taxon>
        <taxon>Blepharisma</taxon>
    </lineage>
</organism>
<comment type="cofactor">
    <cofactor evidence="1">
        <name>Mg(2+)</name>
        <dbReference type="ChEBI" id="CHEBI:18420"/>
    </cofactor>
</comment>
<dbReference type="PROSITE" id="PS50222">
    <property type="entry name" value="EF_HAND_2"/>
    <property type="match status" value="4"/>
</dbReference>
<dbReference type="InterPro" id="IPR050205">
    <property type="entry name" value="CDPK_Ser/Thr_kinases"/>
</dbReference>
<feature type="domain" description="EF-hand" evidence="18">
    <location>
        <begin position="424"/>
        <end position="459"/>
    </location>
</feature>
<protein>
    <recommendedName>
        <fullName evidence="3">non-specific serine/threonine protein kinase</fullName>
        <ecNumber evidence="3">2.7.11.1</ecNumber>
    </recommendedName>
</protein>
<dbReference type="InterPro" id="IPR017441">
    <property type="entry name" value="Protein_kinase_ATP_BS"/>
</dbReference>
<evidence type="ECO:0000256" key="1">
    <source>
        <dbReference type="ARBA" id="ARBA00001946"/>
    </source>
</evidence>
<keyword evidence="7" id="KW-0677">Repeat</keyword>
<dbReference type="SUPFAM" id="SSF56112">
    <property type="entry name" value="Protein kinase-like (PK-like)"/>
    <property type="match status" value="1"/>
</dbReference>
<dbReference type="AlphaFoldDB" id="A0AAU9IGQ0"/>
<evidence type="ECO:0000259" key="18">
    <source>
        <dbReference type="PROSITE" id="PS50222"/>
    </source>
</evidence>
<dbReference type="PROSITE" id="PS50011">
    <property type="entry name" value="PROTEIN_KINASE_DOM"/>
    <property type="match status" value="1"/>
</dbReference>
<evidence type="ECO:0000256" key="7">
    <source>
        <dbReference type="ARBA" id="ARBA00022737"/>
    </source>
</evidence>
<evidence type="ECO:0000256" key="12">
    <source>
        <dbReference type="ARBA" id="ARBA00024334"/>
    </source>
</evidence>
<dbReference type="CDD" id="cd05117">
    <property type="entry name" value="STKc_CAMK"/>
    <property type="match status" value="1"/>
</dbReference>
<evidence type="ECO:0000313" key="20">
    <source>
        <dbReference type="Proteomes" id="UP001162131"/>
    </source>
</evidence>
<evidence type="ECO:0000256" key="2">
    <source>
        <dbReference type="ARBA" id="ARBA00011245"/>
    </source>
</evidence>
<dbReference type="Gene3D" id="1.10.238.10">
    <property type="entry name" value="EF-hand"/>
    <property type="match status" value="2"/>
</dbReference>
<keyword evidence="9" id="KW-0418">Kinase</keyword>
<evidence type="ECO:0000256" key="10">
    <source>
        <dbReference type="ARBA" id="ARBA00022837"/>
    </source>
</evidence>
<keyword evidence="4 16" id="KW-0723">Serine/threonine-protein kinase</keyword>
<feature type="binding site" evidence="15">
    <location>
        <position position="78"/>
    </location>
    <ligand>
        <name>ATP</name>
        <dbReference type="ChEBI" id="CHEBI:30616"/>
    </ligand>
</feature>
<dbReference type="CDD" id="cd00051">
    <property type="entry name" value="EFh"/>
    <property type="match status" value="2"/>
</dbReference>
<dbReference type="FunFam" id="1.10.510.10:FF:000571">
    <property type="entry name" value="Maternal embryonic leucine zipper kinase"/>
    <property type="match status" value="1"/>
</dbReference>
<keyword evidence="8 15" id="KW-0547">Nucleotide-binding</keyword>
<dbReference type="PROSITE" id="PS00018">
    <property type="entry name" value="EF_HAND_1"/>
    <property type="match status" value="4"/>
</dbReference>
<comment type="catalytic activity">
    <reaction evidence="14">
        <text>L-seryl-[protein] + ATP = O-phospho-L-seryl-[protein] + ADP + H(+)</text>
        <dbReference type="Rhea" id="RHEA:17989"/>
        <dbReference type="Rhea" id="RHEA-COMP:9863"/>
        <dbReference type="Rhea" id="RHEA-COMP:11604"/>
        <dbReference type="ChEBI" id="CHEBI:15378"/>
        <dbReference type="ChEBI" id="CHEBI:29999"/>
        <dbReference type="ChEBI" id="CHEBI:30616"/>
        <dbReference type="ChEBI" id="CHEBI:83421"/>
        <dbReference type="ChEBI" id="CHEBI:456216"/>
        <dbReference type="EC" id="2.7.11.1"/>
    </reaction>
</comment>
<comment type="caution">
    <text evidence="19">The sequence shown here is derived from an EMBL/GenBank/DDBJ whole genome shotgun (WGS) entry which is preliminary data.</text>
</comment>
<dbReference type="InterPro" id="IPR000719">
    <property type="entry name" value="Prot_kinase_dom"/>
</dbReference>
<evidence type="ECO:0000256" key="3">
    <source>
        <dbReference type="ARBA" id="ARBA00012513"/>
    </source>
</evidence>
<accession>A0AAU9IGQ0</accession>
<evidence type="ECO:0000256" key="15">
    <source>
        <dbReference type="PROSITE-ProRule" id="PRU10141"/>
    </source>
</evidence>
<evidence type="ECO:0000256" key="6">
    <source>
        <dbReference type="ARBA" id="ARBA00022723"/>
    </source>
</evidence>
<dbReference type="EC" id="2.7.11.1" evidence="3"/>
<gene>
    <name evidence="19" type="ORF">BSTOLATCC_MIC7183</name>
</gene>
<dbReference type="InterPro" id="IPR002048">
    <property type="entry name" value="EF_hand_dom"/>
</dbReference>
<dbReference type="SMART" id="SM00220">
    <property type="entry name" value="S_TKc"/>
    <property type="match status" value="1"/>
</dbReference>
<dbReference type="Proteomes" id="UP001162131">
    <property type="component" value="Unassembled WGS sequence"/>
</dbReference>
<keyword evidence="6" id="KW-0479">Metal-binding</keyword>
<evidence type="ECO:0000256" key="9">
    <source>
        <dbReference type="ARBA" id="ARBA00022777"/>
    </source>
</evidence>
<dbReference type="GO" id="GO:0004674">
    <property type="term" value="F:protein serine/threonine kinase activity"/>
    <property type="evidence" value="ECO:0007669"/>
    <property type="project" value="UniProtKB-KW"/>
</dbReference>
<keyword evidence="11 15" id="KW-0067">ATP-binding</keyword>
<dbReference type="GO" id="GO:0005509">
    <property type="term" value="F:calcium ion binding"/>
    <property type="evidence" value="ECO:0007669"/>
    <property type="project" value="InterPro"/>
</dbReference>
<feature type="domain" description="Protein kinase" evidence="17">
    <location>
        <begin position="49"/>
        <end position="305"/>
    </location>
</feature>
<dbReference type="FunFam" id="1.10.238.10:FF:000003">
    <property type="entry name" value="Calmodulin A"/>
    <property type="match status" value="1"/>
</dbReference>
<feature type="domain" description="EF-hand" evidence="18">
    <location>
        <begin position="388"/>
        <end position="423"/>
    </location>
</feature>
<evidence type="ECO:0000259" key="17">
    <source>
        <dbReference type="PROSITE" id="PS50011"/>
    </source>
</evidence>
<evidence type="ECO:0000256" key="13">
    <source>
        <dbReference type="ARBA" id="ARBA00047899"/>
    </source>
</evidence>
<keyword evidence="20" id="KW-1185">Reference proteome</keyword>
<dbReference type="PANTHER" id="PTHR24349">
    <property type="entry name" value="SERINE/THREONINE-PROTEIN KINASE"/>
    <property type="match status" value="1"/>
</dbReference>
<comment type="subunit">
    <text evidence="2">Monomer.</text>
</comment>
<evidence type="ECO:0000256" key="14">
    <source>
        <dbReference type="ARBA" id="ARBA00048679"/>
    </source>
</evidence>
<evidence type="ECO:0000256" key="4">
    <source>
        <dbReference type="ARBA" id="ARBA00022527"/>
    </source>
</evidence>
<dbReference type="InterPro" id="IPR011009">
    <property type="entry name" value="Kinase-like_dom_sf"/>
</dbReference>
<dbReference type="GO" id="GO:0005524">
    <property type="term" value="F:ATP binding"/>
    <property type="evidence" value="ECO:0007669"/>
    <property type="project" value="UniProtKB-UniRule"/>
</dbReference>
<feature type="domain" description="EF-hand" evidence="18">
    <location>
        <begin position="351"/>
        <end position="386"/>
    </location>
</feature>
<sequence length="492" mass="55855">MGCSIPKKARIRATATASIENQRISDAGSVIVNAGTFVLENRLDFLDVYRMGNYIGHGAYGEVRICFHRETSAKRAVKIFRKDIIRNELSRSRIEQEINILKSLDHPNIVKVHEYFIDTKKIYIVMEYCSGGELFSELIKRNFFSEAKAAQIMYQIFSAVRYLHENNIMHRDLKPENILLEDKHDIMNIKLIDFGTATAKVPLKYSRYLEGTAYYMAPEVALGGYNEKCDLWSCGVIMYILLSGSPPFDGNNDNEILLSSARGLYNITGDPWPKISQEAKDLLSKLLCSADERLSSAQALEHIWITSKTMENTPETEAVELVMTKLKQFHGESKLKDAVHTFIISQFLSFKDAKSLKQVFKKLDLNGDGRLSKEELYKEYLHSMGHTEASALAEKLMKEVDTDSNGFIDYSEFLKATLDIKKIFSAEILKAAFKMFDYDGSGKISAEELKRTLEGGKLIDDCVWDEIIKENDLNGDGEIDLEEFQQSVLAKL</sequence>
<evidence type="ECO:0000256" key="11">
    <source>
        <dbReference type="ARBA" id="ARBA00022840"/>
    </source>
</evidence>
<keyword evidence="5" id="KW-0808">Transferase</keyword>
<dbReference type="PROSITE" id="PS00107">
    <property type="entry name" value="PROTEIN_KINASE_ATP"/>
    <property type="match status" value="1"/>
</dbReference>